<evidence type="ECO:0000313" key="3">
    <source>
        <dbReference type="Proteomes" id="UP000003423"/>
    </source>
</evidence>
<dbReference type="PATRIC" id="fig|859350.6.peg.129"/>
<dbReference type="Gene3D" id="3.90.25.10">
    <property type="entry name" value="UDP-galactose 4-epimerase, domain 1"/>
    <property type="match status" value="1"/>
</dbReference>
<dbReference type="AlphaFoldDB" id="I3D5F1"/>
<dbReference type="Gene3D" id="3.40.50.720">
    <property type="entry name" value="NAD(P)-binding Rossmann-like Domain"/>
    <property type="match status" value="1"/>
</dbReference>
<organism evidence="2 3">
    <name type="scientific">Candidatus Nitrosopumilus salarius BD31</name>
    <dbReference type="NCBI Taxonomy" id="859350"/>
    <lineage>
        <taxon>Archaea</taxon>
        <taxon>Nitrososphaerota</taxon>
        <taxon>Nitrososphaeria</taxon>
        <taxon>Nitrosopumilales</taxon>
        <taxon>Nitrosopumilaceae</taxon>
        <taxon>Nitrosopumilus</taxon>
    </lineage>
</organism>
<reference evidence="2 3" key="1">
    <citation type="journal article" date="2012" name="J. Bacteriol.">
        <title>Genome sequence of "Candidatus Nitrosopumilus salaria" BD31, an ammonia-oxidizing archaeon from the San Francisco Bay estuary.</title>
        <authorList>
            <person name="Mosier A.C."/>
            <person name="Allen E.E."/>
            <person name="Kim M."/>
            <person name="Ferriera S."/>
            <person name="Francis C.A."/>
        </authorList>
    </citation>
    <scope>NUCLEOTIDE SEQUENCE [LARGE SCALE GENOMIC DNA]</scope>
    <source>
        <strain evidence="2 3">BD31</strain>
    </source>
</reference>
<dbReference type="InterPro" id="IPR029903">
    <property type="entry name" value="RmlD-like-bd"/>
</dbReference>
<dbReference type="GO" id="GO:0019305">
    <property type="term" value="P:dTDP-rhamnose biosynthetic process"/>
    <property type="evidence" value="ECO:0007669"/>
    <property type="project" value="TreeGrafter"/>
</dbReference>
<dbReference type="SUPFAM" id="SSF51735">
    <property type="entry name" value="NAD(P)-binding Rossmann-fold domains"/>
    <property type="match status" value="1"/>
</dbReference>
<dbReference type="InterPro" id="IPR036291">
    <property type="entry name" value="NAD(P)-bd_dom_sf"/>
</dbReference>
<dbReference type="InterPro" id="IPR005913">
    <property type="entry name" value="dTDP_dehydrorham_reduct"/>
</dbReference>
<comment type="caution">
    <text evidence="2">The sequence shown here is derived from an EMBL/GenBank/DDBJ whole genome shotgun (WGS) entry which is preliminary data.</text>
</comment>
<dbReference type="GO" id="GO:0008831">
    <property type="term" value="F:dTDP-4-dehydrorhamnose reductase activity"/>
    <property type="evidence" value="ECO:0007669"/>
    <property type="project" value="TreeGrafter"/>
</dbReference>
<dbReference type="EMBL" id="AEXL02000016">
    <property type="protein sequence ID" value="EIJ66944.1"/>
    <property type="molecule type" value="Genomic_DNA"/>
</dbReference>
<dbReference type="PANTHER" id="PTHR10491">
    <property type="entry name" value="DTDP-4-DEHYDRORHAMNOSE REDUCTASE"/>
    <property type="match status" value="1"/>
</dbReference>
<dbReference type="OrthoDB" id="4907at2157"/>
<protein>
    <submittedName>
        <fullName evidence="2">dTDP-4-dehydrorhamnose reductase</fullName>
    </submittedName>
</protein>
<feature type="domain" description="RmlD-like substrate binding" evidence="1">
    <location>
        <begin position="9"/>
        <end position="239"/>
    </location>
</feature>
<dbReference type="Proteomes" id="UP000003423">
    <property type="component" value="Unassembled WGS sequence"/>
</dbReference>
<sequence length="249" mass="28350">MDKTVIIGCGFLGSKIFTNLKNNNKKVIGTNFQNTSNEFKKLDITNFDLVNSFLNKEKPDLVINCAANTDIDYLEKNEKFANMVNGIGVENIAKTCKEISSKLIHISTDSVFDGTQGLYKEEDDVKPINVYGKSKLLGEKLLQENLDDFIIIRTNLFGYHHQGKFLFNWILKNLKENKEFTGFEDIIFNPLEISFLSDLILKFGNMEYSGIVHLGSDEIINKYDFGCEVSDIFGFNKKLIKKDLLSIQV</sequence>
<keyword evidence="3" id="KW-1185">Reference proteome</keyword>
<dbReference type="Pfam" id="PF04321">
    <property type="entry name" value="RmlD_sub_bind"/>
    <property type="match status" value="1"/>
</dbReference>
<evidence type="ECO:0000313" key="2">
    <source>
        <dbReference type="EMBL" id="EIJ66944.1"/>
    </source>
</evidence>
<evidence type="ECO:0000259" key="1">
    <source>
        <dbReference type="Pfam" id="PF04321"/>
    </source>
</evidence>
<dbReference type="RefSeq" id="WP_008296928.1">
    <property type="nucleotide sequence ID" value="NZ_AEXL02000016.1"/>
</dbReference>
<dbReference type="GO" id="GO:0005829">
    <property type="term" value="C:cytosol"/>
    <property type="evidence" value="ECO:0007669"/>
    <property type="project" value="TreeGrafter"/>
</dbReference>
<proteinExistence type="predicted"/>
<gene>
    <name evidence="2" type="ORF">BD31_I0471</name>
</gene>
<accession>I3D5F1</accession>
<name>I3D5F1_9ARCH</name>
<dbReference type="PANTHER" id="PTHR10491:SF4">
    <property type="entry name" value="METHIONINE ADENOSYLTRANSFERASE 2 SUBUNIT BETA"/>
    <property type="match status" value="1"/>
</dbReference>
<dbReference type="CDD" id="cd05254">
    <property type="entry name" value="dTDP_HR_like_SDR_e"/>
    <property type="match status" value="1"/>
</dbReference>